<feature type="transmembrane region" description="Helical" evidence="1">
    <location>
        <begin position="168"/>
        <end position="187"/>
    </location>
</feature>
<dbReference type="OrthoDB" id="3669546at2759"/>
<gene>
    <name evidence="2" type="ORF">SETTUDRAFT_35325</name>
</gene>
<keyword evidence="3" id="KW-1185">Reference proteome</keyword>
<keyword evidence="1" id="KW-1133">Transmembrane helix</keyword>
<feature type="transmembrane region" description="Helical" evidence="1">
    <location>
        <begin position="194"/>
        <end position="213"/>
    </location>
</feature>
<feature type="transmembrane region" description="Helical" evidence="1">
    <location>
        <begin position="122"/>
        <end position="142"/>
    </location>
</feature>
<keyword evidence="1" id="KW-0812">Transmembrane</keyword>
<dbReference type="HOGENOM" id="CLU_378627_0_0_1"/>
<sequence>MWAIKVLPALFGLRPWLTPSLPFSNVEVVEVTRFVVNAPSVWPTVTVTETIGVPASAISYAFFTTSSTSTLPSPRPTLDPYNHPPLPRSVRHAQSAIFDSAIQQSTSMFSSLSDPQYSRLDLIMGVLLAFSTMMVFLSYQILIKRKDIHTVIQRMDAIPEYIKNYFDYAAWQMNYIGLIIAQCIWLCGYCTPQMVLTFLITYILIAIVCFMWLSLKLRAAQGARLLAQWAVAAGPLAIQCVRALRKWTARRSIQWYNDGTIKKHIKNTGERWLTRNSTSEFLFPRTYSILPNRPTQSQMFKAIATDLSFLAWNSFILLFKLRLQSCTHIRRHAKDVYWVTLQIIFGLDGDDLSWPVWMACFKCILRNVRMVIDKLYTLVTAFCGSIQSFVQLLQAWYRRAIVFFAFETFGIDGKKVENPNSYAHETFNAFMETSSYNWCKTALLYLRLKATEEDLAEARREPKSITQQGKPDYVHELANKCVGYRRTLLEVVSDNNYLRLLACSMLNAHHNIINGRRPNDLYAEHPYQPSLIKFTPVPDQQTGLYLGYNEHTRRKDHDLGHEYRRNVENFAMDIAREPHRMSAILKRHPLLRGHVPDHFDPFLKDHWVFSGVIPGMNIPSYTTTNNPFDITAKRARPITNPAQQFGPQIEDFAADGRLDQWTEFAAPKQKSTPFSSEGLRGFTKGMRFGATPLRKHAVLISSAVPLRAYAADPCPRGEPRRGDLPVYRKNFA</sequence>
<reference evidence="2 3" key="1">
    <citation type="journal article" date="2012" name="PLoS Pathog.">
        <title>Diverse lifestyles and strategies of plant pathogenesis encoded in the genomes of eighteen Dothideomycetes fungi.</title>
        <authorList>
            <person name="Ohm R.A."/>
            <person name="Feau N."/>
            <person name="Henrissat B."/>
            <person name="Schoch C.L."/>
            <person name="Horwitz B.A."/>
            <person name="Barry K.W."/>
            <person name="Condon B.J."/>
            <person name="Copeland A.C."/>
            <person name="Dhillon B."/>
            <person name="Glaser F."/>
            <person name="Hesse C.N."/>
            <person name="Kosti I."/>
            <person name="LaButti K."/>
            <person name="Lindquist E.A."/>
            <person name="Lucas S."/>
            <person name="Salamov A.A."/>
            <person name="Bradshaw R.E."/>
            <person name="Ciuffetti L."/>
            <person name="Hamelin R.C."/>
            <person name="Kema G.H.J."/>
            <person name="Lawrence C."/>
            <person name="Scott J.A."/>
            <person name="Spatafora J.W."/>
            <person name="Turgeon B.G."/>
            <person name="de Wit P.J.G.M."/>
            <person name="Zhong S."/>
            <person name="Goodwin S.B."/>
            <person name="Grigoriev I.V."/>
        </authorList>
    </citation>
    <scope>NUCLEOTIDE SEQUENCE [LARGE SCALE GENOMIC DNA]</scope>
    <source>
        <strain evidence="3">28A</strain>
    </source>
</reference>
<dbReference type="Proteomes" id="UP000016935">
    <property type="component" value="Unassembled WGS sequence"/>
</dbReference>
<evidence type="ECO:0000313" key="3">
    <source>
        <dbReference type="Proteomes" id="UP000016935"/>
    </source>
</evidence>
<dbReference type="EMBL" id="KB908866">
    <property type="protein sequence ID" value="EOA81491.1"/>
    <property type="molecule type" value="Genomic_DNA"/>
</dbReference>
<reference evidence="2 3" key="2">
    <citation type="journal article" date="2013" name="PLoS Genet.">
        <title>Comparative genome structure, secondary metabolite, and effector coding capacity across Cochliobolus pathogens.</title>
        <authorList>
            <person name="Condon B.J."/>
            <person name="Leng Y."/>
            <person name="Wu D."/>
            <person name="Bushley K.E."/>
            <person name="Ohm R.A."/>
            <person name="Otillar R."/>
            <person name="Martin J."/>
            <person name="Schackwitz W."/>
            <person name="Grimwood J."/>
            <person name="MohdZainudin N."/>
            <person name="Xue C."/>
            <person name="Wang R."/>
            <person name="Manning V.A."/>
            <person name="Dhillon B."/>
            <person name="Tu Z.J."/>
            <person name="Steffenson B.J."/>
            <person name="Salamov A."/>
            <person name="Sun H."/>
            <person name="Lowry S."/>
            <person name="LaButti K."/>
            <person name="Han J."/>
            <person name="Copeland A."/>
            <person name="Lindquist E."/>
            <person name="Barry K."/>
            <person name="Schmutz J."/>
            <person name="Baker S.E."/>
            <person name="Ciuffetti L.M."/>
            <person name="Grigoriev I.V."/>
            <person name="Zhong S."/>
            <person name="Turgeon B.G."/>
        </authorList>
    </citation>
    <scope>NUCLEOTIDE SEQUENCE [LARGE SCALE GENOMIC DNA]</scope>
    <source>
        <strain evidence="3">28A</strain>
    </source>
</reference>
<feature type="transmembrane region" description="Helical" evidence="1">
    <location>
        <begin position="375"/>
        <end position="397"/>
    </location>
</feature>
<dbReference type="GeneID" id="19404005"/>
<name>R0I7R4_EXST2</name>
<keyword evidence="1" id="KW-0472">Membrane</keyword>
<evidence type="ECO:0000313" key="2">
    <source>
        <dbReference type="EMBL" id="EOA81491.1"/>
    </source>
</evidence>
<evidence type="ECO:0000256" key="1">
    <source>
        <dbReference type="SAM" id="Phobius"/>
    </source>
</evidence>
<dbReference type="eggNOG" id="ENOG502R8QC">
    <property type="taxonomic scope" value="Eukaryota"/>
</dbReference>
<dbReference type="AlphaFoldDB" id="R0I7R4"/>
<dbReference type="RefSeq" id="XP_008030678.1">
    <property type="nucleotide sequence ID" value="XM_008032487.1"/>
</dbReference>
<accession>R0I7R4</accession>
<proteinExistence type="predicted"/>
<protein>
    <submittedName>
        <fullName evidence="2">Uncharacterized protein</fullName>
    </submittedName>
</protein>
<organism evidence="2 3">
    <name type="scientific">Exserohilum turcicum (strain 28A)</name>
    <name type="common">Northern leaf blight fungus</name>
    <name type="synonym">Setosphaeria turcica</name>
    <dbReference type="NCBI Taxonomy" id="671987"/>
    <lineage>
        <taxon>Eukaryota</taxon>
        <taxon>Fungi</taxon>
        <taxon>Dikarya</taxon>
        <taxon>Ascomycota</taxon>
        <taxon>Pezizomycotina</taxon>
        <taxon>Dothideomycetes</taxon>
        <taxon>Pleosporomycetidae</taxon>
        <taxon>Pleosporales</taxon>
        <taxon>Pleosporineae</taxon>
        <taxon>Pleosporaceae</taxon>
        <taxon>Exserohilum</taxon>
    </lineage>
</organism>